<evidence type="ECO:0000259" key="5">
    <source>
        <dbReference type="Pfam" id="PF00759"/>
    </source>
</evidence>
<dbReference type="GO" id="GO:0000272">
    <property type="term" value="P:polysaccharide catabolic process"/>
    <property type="evidence" value="ECO:0007669"/>
    <property type="project" value="UniProtKB-KW"/>
</dbReference>
<evidence type="ECO:0000313" key="7">
    <source>
        <dbReference type="Proteomes" id="UP000245507"/>
    </source>
</evidence>
<keyword evidence="7" id="KW-1185">Reference proteome</keyword>
<dbReference type="InterPro" id="IPR008928">
    <property type="entry name" value="6-hairpin_glycosidase_sf"/>
</dbReference>
<dbReference type="Proteomes" id="UP000245507">
    <property type="component" value="Unassembled WGS sequence"/>
</dbReference>
<sequence length="636" mass="67965">MTCQSRELSAATSARPRPALPPVMSAVFFMSTMVELEVNLKSRLSSEPGADRRPGGQHGLMIRRRRATRVLLVVVALSTLVACMEEPSRGHTPVSETVGSVDQAAGPLVVRVASTAEPGRVPPAVVASDEALGGTGYEVRRGQTVVADGELEPVEAPAAPWAHAALADLAAIDEPGSYTVVVDGTTSSTIEVADDAYRDVLLSTLTIFDSNADGNEPSSFHRPSHLNDVRSRIANGPRKGERIDVEGGWMDAGDQLKFTVTTAYSTLMLELAGANQGDRDGILDASRIGVRWLMKARRRGVFVAQVGHTNADHNAGFRDPTVDDTSDDPRRRVRPSYVLTKESGGSDVAAAVAGALANASLRLGVVRRQRVVREAESWLAEAQRLRKVWRNCCYQQDSWRDDVAVAQASLWRATGKRSYAHAALASLERATSDGEENWLVAADSYQMSAIAAAELCGVLRPGDAPAPAAVSGPACRILRAGGAAWIYQVDDDPENSTAFGRAGYAQWASVRQSESGAIVLELAGRAGLEDAAPALLRATGWFLGANPWQLRWQAEVGDVEHPYHWVQAVGRELSGAVVGGPAPLGDINDNREDDVALGPFDTEDQTYQDLADDYVMNEVGIGYSAPAALHFALISD</sequence>
<dbReference type="InterPro" id="IPR001701">
    <property type="entry name" value="Glyco_hydro_9"/>
</dbReference>
<evidence type="ECO:0000256" key="1">
    <source>
        <dbReference type="ARBA" id="ARBA00022801"/>
    </source>
</evidence>
<evidence type="ECO:0000256" key="3">
    <source>
        <dbReference type="ARBA" id="ARBA00023295"/>
    </source>
</evidence>
<dbReference type="Pfam" id="PF00759">
    <property type="entry name" value="Glyco_hydro_9"/>
    <property type="match status" value="1"/>
</dbReference>
<dbReference type="Gene3D" id="1.50.10.10">
    <property type="match status" value="1"/>
</dbReference>
<feature type="domain" description="Glycoside hydrolase family 9" evidence="5">
    <location>
        <begin position="197"/>
        <end position="628"/>
    </location>
</feature>
<keyword evidence="4" id="KW-0624">Polysaccharide degradation</keyword>
<dbReference type="EMBL" id="QGDD01000002">
    <property type="protein sequence ID" value="PWN03846.1"/>
    <property type="molecule type" value="Genomic_DNA"/>
</dbReference>
<gene>
    <name evidence="6" type="ORF">DJ010_07205</name>
</gene>
<evidence type="ECO:0000256" key="2">
    <source>
        <dbReference type="ARBA" id="ARBA00023277"/>
    </source>
</evidence>
<comment type="caution">
    <text evidence="6">The sequence shown here is derived from an EMBL/GenBank/DDBJ whole genome shotgun (WGS) entry which is preliminary data.</text>
</comment>
<keyword evidence="2" id="KW-0119">Carbohydrate metabolism</keyword>
<evidence type="ECO:0000313" key="6">
    <source>
        <dbReference type="EMBL" id="PWN03846.1"/>
    </source>
</evidence>
<dbReference type="AlphaFoldDB" id="A0A316TW77"/>
<dbReference type="SUPFAM" id="SSF48208">
    <property type="entry name" value="Six-hairpin glycosidases"/>
    <property type="match status" value="1"/>
</dbReference>
<accession>A0A316TW77</accession>
<reference evidence="6 7" key="1">
    <citation type="submission" date="2018-05" db="EMBL/GenBank/DDBJ databases">
        <title>Nocardioides silvaticus genome.</title>
        <authorList>
            <person name="Li C."/>
            <person name="Wang G."/>
        </authorList>
    </citation>
    <scope>NUCLEOTIDE SEQUENCE [LARGE SCALE GENOMIC DNA]</scope>
    <source>
        <strain evidence="6 7">CCTCC AB 2018079</strain>
    </source>
</reference>
<evidence type="ECO:0000256" key="4">
    <source>
        <dbReference type="ARBA" id="ARBA00023326"/>
    </source>
</evidence>
<dbReference type="GO" id="GO:0004553">
    <property type="term" value="F:hydrolase activity, hydrolyzing O-glycosyl compounds"/>
    <property type="evidence" value="ECO:0007669"/>
    <property type="project" value="InterPro"/>
</dbReference>
<proteinExistence type="predicted"/>
<protein>
    <recommendedName>
        <fullName evidence="5">Glycoside hydrolase family 9 domain-containing protein</fullName>
    </recommendedName>
</protein>
<keyword evidence="1" id="KW-0378">Hydrolase</keyword>
<organism evidence="6 7">
    <name type="scientific">Nocardioides silvaticus</name>
    <dbReference type="NCBI Taxonomy" id="2201891"/>
    <lineage>
        <taxon>Bacteria</taxon>
        <taxon>Bacillati</taxon>
        <taxon>Actinomycetota</taxon>
        <taxon>Actinomycetes</taxon>
        <taxon>Propionibacteriales</taxon>
        <taxon>Nocardioidaceae</taxon>
        <taxon>Nocardioides</taxon>
    </lineage>
</organism>
<dbReference type="InterPro" id="IPR012341">
    <property type="entry name" value="6hp_glycosidase-like_sf"/>
</dbReference>
<dbReference type="PANTHER" id="PTHR22298">
    <property type="entry name" value="ENDO-1,4-BETA-GLUCANASE"/>
    <property type="match status" value="1"/>
</dbReference>
<keyword evidence="3" id="KW-0326">Glycosidase</keyword>
<name>A0A316TW77_9ACTN</name>